<dbReference type="AlphaFoldDB" id="A0A2T4TWU0"/>
<dbReference type="InterPro" id="IPR003593">
    <property type="entry name" value="AAA+_ATPase"/>
</dbReference>
<dbReference type="RefSeq" id="WP_107562210.1">
    <property type="nucleotide sequence ID" value="NZ_NVQC01000022.1"/>
</dbReference>
<dbReference type="Pfam" id="PF00005">
    <property type="entry name" value="ABC_tran"/>
    <property type="match status" value="1"/>
</dbReference>
<evidence type="ECO:0000313" key="7">
    <source>
        <dbReference type="Proteomes" id="UP000241436"/>
    </source>
</evidence>
<evidence type="ECO:0000313" key="6">
    <source>
        <dbReference type="EMBL" id="PTL35578.1"/>
    </source>
</evidence>
<dbReference type="EMBL" id="NVQC01000022">
    <property type="protein sequence ID" value="PTL35578.1"/>
    <property type="molecule type" value="Genomic_DNA"/>
</dbReference>
<keyword evidence="3" id="KW-0547">Nucleotide-binding</keyword>
<dbReference type="OrthoDB" id="9802264at2"/>
<sequence length="255" mass="28281">MNDLPTIEFDHVHYRAPSGAVVLDDVSFTVKRGEVLVLVGRSGVGKTTILRLINRLLVPIAGEVRVEGRATPEWDPIALRRRTGYVLQEVGLFPHMTIGRNIGVVPRLDGWPEPRIHARCQELLELVGLDPSTFEGRFPHELSGGQRQRVGFARAIAADPPVILMDEPFGALDPLTRAELHREFHRIQDQLRKTVVMVSHDMGEAFALATKLGVLDQGRLVALDTPEVIARAGDPRIRMFLDALPPVPVIARDTD</sequence>
<dbReference type="InterPro" id="IPR003439">
    <property type="entry name" value="ABC_transporter-like_ATP-bd"/>
</dbReference>
<gene>
    <name evidence="6" type="ORF">CLG94_07300</name>
</gene>
<dbReference type="InterPro" id="IPR027417">
    <property type="entry name" value="P-loop_NTPase"/>
</dbReference>
<feature type="domain" description="ABC transporter" evidence="5">
    <location>
        <begin position="7"/>
        <end position="242"/>
    </location>
</feature>
<name>A0A2T4TWU0_9BACT</name>
<dbReference type="PANTHER" id="PTHR43117:SF4">
    <property type="entry name" value="OSMOPROTECTANT IMPORT ATP-BINDING PROTEIN OSMV"/>
    <property type="match status" value="1"/>
</dbReference>
<accession>A0A2T4TWU0</accession>
<reference evidence="7" key="2">
    <citation type="journal article" date="2018" name="Environ. Microbiol.">
        <title>Bloom of a denitrifying methanotroph, 'Candidatus Methylomirabilis limnetica', in a deep stratified lake.</title>
        <authorList>
            <person name="Graf J.S."/>
            <person name="Mayr M.J."/>
            <person name="Marchant H.K."/>
            <person name="Tienken D."/>
            <person name="Hach P.F."/>
            <person name="Brand A."/>
            <person name="Schubert C.J."/>
            <person name="Kuypers M.M."/>
            <person name="Milucka J."/>
        </authorList>
    </citation>
    <scope>NUCLEOTIDE SEQUENCE [LARGE SCALE GENOMIC DNA]</scope>
    <source>
        <strain evidence="7">Zug</strain>
    </source>
</reference>
<evidence type="ECO:0000256" key="4">
    <source>
        <dbReference type="ARBA" id="ARBA00022840"/>
    </source>
</evidence>
<dbReference type="PROSITE" id="PS00211">
    <property type="entry name" value="ABC_TRANSPORTER_1"/>
    <property type="match status" value="1"/>
</dbReference>
<dbReference type="Gene3D" id="3.40.50.300">
    <property type="entry name" value="P-loop containing nucleotide triphosphate hydrolases"/>
    <property type="match status" value="1"/>
</dbReference>
<dbReference type="GO" id="GO:0005524">
    <property type="term" value="F:ATP binding"/>
    <property type="evidence" value="ECO:0007669"/>
    <property type="project" value="UniProtKB-KW"/>
</dbReference>
<keyword evidence="7" id="KW-1185">Reference proteome</keyword>
<keyword evidence="4 6" id="KW-0067">ATP-binding</keyword>
<keyword evidence="2" id="KW-0813">Transport</keyword>
<evidence type="ECO:0000256" key="2">
    <source>
        <dbReference type="ARBA" id="ARBA00022448"/>
    </source>
</evidence>
<evidence type="ECO:0000259" key="5">
    <source>
        <dbReference type="PROSITE" id="PS50893"/>
    </source>
</evidence>
<organism evidence="6 7">
    <name type="scientific">Candidatus Methylomirabilis limnetica</name>
    <dbReference type="NCBI Taxonomy" id="2033718"/>
    <lineage>
        <taxon>Bacteria</taxon>
        <taxon>Candidatus Methylomirabilota</taxon>
        <taxon>Candidatus Methylomirabilia</taxon>
        <taxon>Candidatus Methylomirabilales</taxon>
        <taxon>Candidatus Methylomirabilaceae</taxon>
        <taxon>Candidatus Methylomirabilis</taxon>
    </lineage>
</organism>
<dbReference type="Proteomes" id="UP000241436">
    <property type="component" value="Unassembled WGS sequence"/>
</dbReference>
<comment type="similarity">
    <text evidence="1">Belongs to the ABC transporter superfamily.</text>
</comment>
<dbReference type="InterPro" id="IPR017871">
    <property type="entry name" value="ABC_transporter-like_CS"/>
</dbReference>
<protein>
    <submittedName>
        <fullName evidence="6">ABC transporter ATP-binding protein</fullName>
    </submittedName>
</protein>
<dbReference type="PROSITE" id="PS50893">
    <property type="entry name" value="ABC_TRANSPORTER_2"/>
    <property type="match status" value="1"/>
</dbReference>
<dbReference type="GO" id="GO:0016887">
    <property type="term" value="F:ATP hydrolysis activity"/>
    <property type="evidence" value="ECO:0007669"/>
    <property type="project" value="InterPro"/>
</dbReference>
<comment type="caution">
    <text evidence="6">The sequence shown here is derived from an EMBL/GenBank/DDBJ whole genome shotgun (WGS) entry which is preliminary data.</text>
</comment>
<dbReference type="SUPFAM" id="SSF52540">
    <property type="entry name" value="P-loop containing nucleoside triphosphate hydrolases"/>
    <property type="match status" value="1"/>
</dbReference>
<evidence type="ECO:0000256" key="1">
    <source>
        <dbReference type="ARBA" id="ARBA00005417"/>
    </source>
</evidence>
<evidence type="ECO:0000256" key="3">
    <source>
        <dbReference type="ARBA" id="ARBA00022741"/>
    </source>
</evidence>
<reference evidence="6 7" key="1">
    <citation type="submission" date="2017-09" db="EMBL/GenBank/DDBJ databases">
        <title>Bloom of a denitrifying methanotroph, Candidatus Methylomirabilis limnetica, in a deep stratified lake.</title>
        <authorList>
            <person name="Graf J.S."/>
            <person name="Marchant H.K."/>
            <person name="Tienken D."/>
            <person name="Hach P.F."/>
            <person name="Brand A."/>
            <person name="Schubert C.J."/>
            <person name="Kuypers M.M."/>
            <person name="Milucka J."/>
        </authorList>
    </citation>
    <scope>NUCLEOTIDE SEQUENCE [LARGE SCALE GENOMIC DNA]</scope>
    <source>
        <strain evidence="6 7">Zug</strain>
    </source>
</reference>
<dbReference type="SMART" id="SM00382">
    <property type="entry name" value="AAA"/>
    <property type="match status" value="1"/>
</dbReference>
<dbReference type="PANTHER" id="PTHR43117">
    <property type="entry name" value="OSMOPROTECTANT IMPORT ATP-BINDING PROTEIN OSMV"/>
    <property type="match status" value="1"/>
</dbReference>
<proteinExistence type="inferred from homology"/>